<accession>A0A5P2D2G1</accession>
<dbReference type="OrthoDB" id="142078at2"/>
<evidence type="ECO:0000313" key="2">
    <source>
        <dbReference type="Proteomes" id="UP000325211"/>
    </source>
</evidence>
<keyword evidence="1" id="KW-0418">Kinase</keyword>
<gene>
    <name evidence="1" type="ORF">DEJ50_17535</name>
</gene>
<organism evidence="1 2">
    <name type="scientific">Streptomyces venezuelae</name>
    <dbReference type="NCBI Taxonomy" id="54571"/>
    <lineage>
        <taxon>Bacteria</taxon>
        <taxon>Bacillati</taxon>
        <taxon>Actinomycetota</taxon>
        <taxon>Actinomycetes</taxon>
        <taxon>Kitasatosporales</taxon>
        <taxon>Streptomycetaceae</taxon>
        <taxon>Streptomyces</taxon>
    </lineage>
</organism>
<dbReference type="Gene3D" id="3.40.50.10330">
    <property type="entry name" value="Probable inorganic polyphosphate/atp-NAD kinase, domain 1"/>
    <property type="match status" value="1"/>
</dbReference>
<dbReference type="InterPro" id="IPR017438">
    <property type="entry name" value="ATP-NAD_kinase_N"/>
</dbReference>
<dbReference type="InterPro" id="IPR016064">
    <property type="entry name" value="NAD/diacylglycerol_kinase_sf"/>
</dbReference>
<proteinExistence type="predicted"/>
<evidence type="ECO:0000313" key="1">
    <source>
        <dbReference type="EMBL" id="QES49342.1"/>
    </source>
</evidence>
<sequence length="320" mass="31853">MSEAGAPVGALLVLVDPVARRLDGESVRIAKDVLSAGAAAKICLPETPEEFARALARRGHRRPVIVGDDRALVRAVGLLHRERALAAAGALSLVPVGPLSALPLAHALGVPTGTVAAARAVLDGAVRTYDLLVDDSDGVVLGGLRIPPVSAAGPGAGAGARGRRPAAARSVWSACRSLVRTLGRPPVAGSAGSGGSAGADVGAGAGRGAGAAGVAASGVSAARAAHRLRVEADGVLLADLDRSVEDVSVVGRDGLAEVVVRTGGGAAGTVTALARTVTVSGADFRYRADHAVAGPVRRRTWTLYPSAWSLTVARDPADPA</sequence>
<dbReference type="AlphaFoldDB" id="A0A5P2D2G1"/>
<protein>
    <submittedName>
        <fullName evidence="1">Diacylglycerol kinase</fullName>
    </submittedName>
</protein>
<reference evidence="1 2" key="1">
    <citation type="submission" date="2018-05" db="EMBL/GenBank/DDBJ databases">
        <title>Streptomyces venezuelae.</title>
        <authorList>
            <person name="Kim W."/>
            <person name="Lee N."/>
            <person name="Cho B.-K."/>
        </authorList>
    </citation>
    <scope>NUCLEOTIDE SEQUENCE [LARGE SCALE GENOMIC DNA]</scope>
    <source>
        <strain evidence="1 2">ATCC 21782</strain>
    </source>
</reference>
<dbReference type="SUPFAM" id="SSF111331">
    <property type="entry name" value="NAD kinase/diacylglycerol kinase-like"/>
    <property type="match status" value="1"/>
</dbReference>
<dbReference type="GO" id="GO:0016301">
    <property type="term" value="F:kinase activity"/>
    <property type="evidence" value="ECO:0007669"/>
    <property type="project" value="UniProtKB-KW"/>
</dbReference>
<keyword evidence="1" id="KW-0808">Transferase</keyword>
<dbReference type="Proteomes" id="UP000325211">
    <property type="component" value="Chromosome"/>
</dbReference>
<dbReference type="EMBL" id="CP029190">
    <property type="protein sequence ID" value="QES49342.1"/>
    <property type="molecule type" value="Genomic_DNA"/>
</dbReference>
<name>A0A5P2D2G1_STRVZ</name>